<dbReference type="Proteomes" id="UP000823775">
    <property type="component" value="Unassembled WGS sequence"/>
</dbReference>
<evidence type="ECO:0000313" key="1">
    <source>
        <dbReference type="EMBL" id="MCE2055795.1"/>
    </source>
</evidence>
<evidence type="ECO:0000313" key="2">
    <source>
        <dbReference type="Proteomes" id="UP000823775"/>
    </source>
</evidence>
<comment type="caution">
    <text evidence="1">The sequence shown here is derived from an EMBL/GenBank/DDBJ whole genome shotgun (WGS) entry which is preliminary data.</text>
</comment>
<protein>
    <submittedName>
        <fullName evidence="1">Uncharacterized protein</fullName>
    </submittedName>
</protein>
<reference evidence="1 2" key="1">
    <citation type="journal article" date="2021" name="BMC Genomics">
        <title>Datura genome reveals duplications of psychoactive alkaloid biosynthetic genes and high mutation rate following tissue culture.</title>
        <authorList>
            <person name="Rajewski A."/>
            <person name="Carter-House D."/>
            <person name="Stajich J."/>
            <person name="Litt A."/>
        </authorList>
    </citation>
    <scope>NUCLEOTIDE SEQUENCE [LARGE SCALE GENOMIC DNA]</scope>
    <source>
        <strain evidence="1">AR-01</strain>
    </source>
</reference>
<dbReference type="EMBL" id="JACEIK010006495">
    <property type="protein sequence ID" value="MCE2055795.1"/>
    <property type="molecule type" value="Genomic_DNA"/>
</dbReference>
<sequence length="51" mass="5841">MGQDILFLIATGRAIFQTMERFWQYILQAPNCGFPDHILLEKCNNLDIIAG</sequence>
<accession>A0ABS8W3R3</accession>
<organism evidence="1 2">
    <name type="scientific">Datura stramonium</name>
    <name type="common">Jimsonweed</name>
    <name type="synonym">Common thornapple</name>
    <dbReference type="NCBI Taxonomy" id="4076"/>
    <lineage>
        <taxon>Eukaryota</taxon>
        <taxon>Viridiplantae</taxon>
        <taxon>Streptophyta</taxon>
        <taxon>Embryophyta</taxon>
        <taxon>Tracheophyta</taxon>
        <taxon>Spermatophyta</taxon>
        <taxon>Magnoliopsida</taxon>
        <taxon>eudicotyledons</taxon>
        <taxon>Gunneridae</taxon>
        <taxon>Pentapetalae</taxon>
        <taxon>asterids</taxon>
        <taxon>lamiids</taxon>
        <taxon>Solanales</taxon>
        <taxon>Solanaceae</taxon>
        <taxon>Solanoideae</taxon>
        <taxon>Datureae</taxon>
        <taxon>Datura</taxon>
    </lineage>
</organism>
<proteinExistence type="predicted"/>
<gene>
    <name evidence="1" type="ORF">HAX54_043436</name>
</gene>
<name>A0ABS8W3R3_DATST</name>
<feature type="non-terminal residue" evidence="1">
    <location>
        <position position="51"/>
    </location>
</feature>
<keyword evidence="2" id="KW-1185">Reference proteome</keyword>